<dbReference type="HOGENOM" id="CLU_147221_0_0_7"/>
<evidence type="ECO:0000313" key="2">
    <source>
        <dbReference type="Proteomes" id="UP000019141"/>
    </source>
</evidence>
<gene>
    <name evidence="1" type="ORF">ETSY1_43500</name>
</gene>
<evidence type="ECO:0000313" key="1">
    <source>
        <dbReference type="EMBL" id="ETW92467.1"/>
    </source>
</evidence>
<protein>
    <submittedName>
        <fullName evidence="1">Uncharacterized protein</fullName>
    </submittedName>
</protein>
<dbReference type="AlphaFoldDB" id="W4L357"/>
<dbReference type="Proteomes" id="UP000019141">
    <property type="component" value="Unassembled WGS sequence"/>
</dbReference>
<comment type="caution">
    <text evidence="1">The sequence shown here is derived from an EMBL/GenBank/DDBJ whole genome shotgun (WGS) entry which is preliminary data.</text>
</comment>
<reference evidence="1 2" key="1">
    <citation type="journal article" date="2014" name="Nature">
        <title>An environmental bacterial taxon with a large and distinct metabolic repertoire.</title>
        <authorList>
            <person name="Wilson M.C."/>
            <person name="Mori T."/>
            <person name="Ruckert C."/>
            <person name="Uria A.R."/>
            <person name="Helf M.J."/>
            <person name="Takada K."/>
            <person name="Gernert C."/>
            <person name="Steffens U.A."/>
            <person name="Heycke N."/>
            <person name="Schmitt S."/>
            <person name="Rinke C."/>
            <person name="Helfrich E.J."/>
            <person name="Brachmann A.O."/>
            <person name="Gurgui C."/>
            <person name="Wakimoto T."/>
            <person name="Kracht M."/>
            <person name="Crusemann M."/>
            <person name="Hentschel U."/>
            <person name="Abe I."/>
            <person name="Matsunaga S."/>
            <person name="Kalinowski J."/>
            <person name="Takeyama H."/>
            <person name="Piel J."/>
        </authorList>
    </citation>
    <scope>NUCLEOTIDE SEQUENCE [LARGE SCALE GENOMIC DNA]</scope>
    <source>
        <strain evidence="2">TSY1</strain>
    </source>
</reference>
<accession>W4L357</accession>
<keyword evidence="2" id="KW-1185">Reference proteome</keyword>
<proteinExistence type="predicted"/>
<name>W4L357_ENTF1</name>
<dbReference type="EMBL" id="AZHW01001472">
    <property type="protein sequence ID" value="ETW92467.1"/>
    <property type="molecule type" value="Genomic_DNA"/>
</dbReference>
<organism evidence="1 2">
    <name type="scientific">Entotheonella factor</name>
    <dbReference type="NCBI Taxonomy" id="1429438"/>
    <lineage>
        <taxon>Bacteria</taxon>
        <taxon>Pseudomonadati</taxon>
        <taxon>Nitrospinota/Tectimicrobiota group</taxon>
        <taxon>Candidatus Tectimicrobiota</taxon>
        <taxon>Candidatus Entotheonellia</taxon>
        <taxon>Candidatus Entotheonellales</taxon>
        <taxon>Candidatus Entotheonellaceae</taxon>
        <taxon>Candidatus Entotheonella</taxon>
    </lineage>
</organism>
<sequence length="135" mass="15769">MTVQTIHIQLPDEMYQRFWQVAHATNQPLEEVVLQTIRGNLPPSLDDLDPKLHSIIADLQQLSDDRLWTIAKEEGPPELWHRHQELLQKAHDDDLTASEMQELETLREATDRQIIRRSYALALLKWHGHTLPTDL</sequence>